<dbReference type="AlphaFoldDB" id="A0A225WJD7"/>
<comment type="caution">
    <text evidence="2">The sequence shown here is derived from an EMBL/GenBank/DDBJ whole genome shotgun (WGS) entry which is preliminary data.</text>
</comment>
<gene>
    <name evidence="2" type="ORF">PHMEG_0009158</name>
</gene>
<feature type="compositionally biased region" description="Basic residues" evidence="1">
    <location>
        <begin position="17"/>
        <end position="27"/>
    </location>
</feature>
<name>A0A225WJD7_9STRA</name>
<reference evidence="3" key="1">
    <citation type="submission" date="2017-03" db="EMBL/GenBank/DDBJ databases">
        <title>Phytopthora megakarya and P. palmivora, two closely related causual agents of cacao black pod achieved similar genome size and gene model numbers by different mechanisms.</title>
        <authorList>
            <person name="Ali S."/>
            <person name="Shao J."/>
            <person name="Larry D.J."/>
            <person name="Kronmiller B."/>
            <person name="Shen D."/>
            <person name="Strem M.D."/>
            <person name="Melnick R.L."/>
            <person name="Guiltinan M.J."/>
            <person name="Tyler B.M."/>
            <person name="Meinhardt L.W."/>
            <person name="Bailey B.A."/>
        </authorList>
    </citation>
    <scope>NUCLEOTIDE SEQUENCE [LARGE SCALE GENOMIC DNA]</scope>
    <source>
        <strain evidence="3">zdho120</strain>
    </source>
</reference>
<organism evidence="2 3">
    <name type="scientific">Phytophthora megakarya</name>
    <dbReference type="NCBI Taxonomy" id="4795"/>
    <lineage>
        <taxon>Eukaryota</taxon>
        <taxon>Sar</taxon>
        <taxon>Stramenopiles</taxon>
        <taxon>Oomycota</taxon>
        <taxon>Peronosporomycetes</taxon>
        <taxon>Peronosporales</taxon>
        <taxon>Peronosporaceae</taxon>
        <taxon>Phytophthora</taxon>
    </lineage>
</organism>
<evidence type="ECO:0000313" key="3">
    <source>
        <dbReference type="Proteomes" id="UP000198211"/>
    </source>
</evidence>
<dbReference type="EMBL" id="NBNE01000835">
    <property type="protein sequence ID" value="OWZ16970.1"/>
    <property type="molecule type" value="Genomic_DNA"/>
</dbReference>
<feature type="region of interest" description="Disordered" evidence="1">
    <location>
        <begin position="1"/>
        <end position="58"/>
    </location>
</feature>
<feature type="compositionally biased region" description="Basic and acidic residues" evidence="1">
    <location>
        <begin position="33"/>
        <end position="47"/>
    </location>
</feature>
<protein>
    <submittedName>
        <fullName evidence="2">Uncharacterized protein</fullName>
    </submittedName>
</protein>
<sequence length="102" mass="11672">MPVRVQEPMYTAQAQLQRRRRNIKRSRYSNSSSRRDPVLFERVDRNHPATPPRSVAAVPQALETTLTVLPPPLTSEAGQSTDSSIFHAHSLQPRYWGYASWN</sequence>
<accession>A0A225WJD7</accession>
<proteinExistence type="predicted"/>
<keyword evidence="3" id="KW-1185">Reference proteome</keyword>
<evidence type="ECO:0000256" key="1">
    <source>
        <dbReference type="SAM" id="MobiDB-lite"/>
    </source>
</evidence>
<evidence type="ECO:0000313" key="2">
    <source>
        <dbReference type="EMBL" id="OWZ16970.1"/>
    </source>
</evidence>
<dbReference type="Proteomes" id="UP000198211">
    <property type="component" value="Unassembled WGS sequence"/>
</dbReference>